<comment type="similarity">
    <text evidence="3">Belongs to the class-I pyridoxal-phosphate-dependent aminotransferase family.</text>
</comment>
<dbReference type="GO" id="GO:0030170">
    <property type="term" value="F:pyridoxal phosphate binding"/>
    <property type="evidence" value="ECO:0007669"/>
    <property type="project" value="InterPro"/>
</dbReference>
<evidence type="ECO:0000313" key="8">
    <source>
        <dbReference type="EMBL" id="OXA42742.1"/>
    </source>
</evidence>
<reference evidence="8 9" key="1">
    <citation type="submission" date="2015-12" db="EMBL/GenBank/DDBJ databases">
        <title>The genome of Folsomia candida.</title>
        <authorList>
            <person name="Faddeeva A."/>
            <person name="Derks M.F."/>
            <person name="Anvar Y."/>
            <person name="Smit S."/>
            <person name="Van Straalen N."/>
            <person name="Roelofs D."/>
        </authorList>
    </citation>
    <scope>NUCLEOTIDE SEQUENCE [LARGE SCALE GENOMIC DNA]</scope>
    <source>
        <strain evidence="8 9">VU population</strain>
        <tissue evidence="8">Whole body</tissue>
    </source>
</reference>
<dbReference type="InterPro" id="IPR004838">
    <property type="entry name" value="NHTrfase_class1_PyrdxlP-BS"/>
</dbReference>
<keyword evidence="9" id="KW-1185">Reference proteome</keyword>
<dbReference type="InterPro" id="IPR004839">
    <property type="entry name" value="Aminotransferase_I/II_large"/>
</dbReference>
<keyword evidence="5" id="KW-0663">Pyridoxal phosphate</keyword>
<sequence>MSSDFSNNLNFLGPPEGFAKFCLEVQASFSTYPDDKHHSTRTVLANLLKVAKSSIAIEPCFWEYEYFYRRTHGDAQPLFRLTLLEPDFKLDYNELERSLSSTGVDLCYLANPNNPTATELDNPKILEIICKHPDVLFIVDETYINFSQSDLKSLVPYITTATNICVVSSLSKIYSLPGLRIGIAVSNSELISTMYERYLLPYGVSPISLSAIPWLLKQTDYIGRTQEMYTQRRDYMTKKIGKLFSHNIQIVESSSAFVLLKINSFSKNMAKELNKMGLTVRSGSEFPKLGNNWIRVSIKDYEHIDKLVDGLKNVLSVRN</sequence>
<evidence type="ECO:0000256" key="4">
    <source>
        <dbReference type="ARBA" id="ARBA00012748"/>
    </source>
</evidence>
<dbReference type="EMBL" id="LNIX01000025">
    <property type="protein sequence ID" value="OXA42742.1"/>
    <property type="molecule type" value="Genomic_DNA"/>
</dbReference>
<dbReference type="EC" id="2.6.1.9" evidence="4"/>
<dbReference type="Pfam" id="PF00155">
    <property type="entry name" value="Aminotran_1_2"/>
    <property type="match status" value="1"/>
</dbReference>
<dbReference type="OrthoDB" id="7042322at2759"/>
<dbReference type="SUPFAM" id="SSF53383">
    <property type="entry name" value="PLP-dependent transferases"/>
    <property type="match status" value="1"/>
</dbReference>
<evidence type="ECO:0000259" key="7">
    <source>
        <dbReference type="Pfam" id="PF00155"/>
    </source>
</evidence>
<dbReference type="PANTHER" id="PTHR42885:SF1">
    <property type="entry name" value="THREONINE-PHOSPHATE DECARBOXYLASE"/>
    <property type="match status" value="1"/>
</dbReference>
<comment type="caution">
    <text evidence="8">The sequence shown here is derived from an EMBL/GenBank/DDBJ whole genome shotgun (WGS) entry which is preliminary data.</text>
</comment>
<name>A0A226DB32_FOLCA</name>
<keyword evidence="8" id="KW-0808">Transferase</keyword>
<keyword evidence="8" id="KW-0032">Aminotransferase</keyword>
<protein>
    <recommendedName>
        <fullName evidence="4">histidinol-phosphate transaminase</fullName>
        <ecNumber evidence="4">2.6.1.9</ecNumber>
    </recommendedName>
</protein>
<feature type="domain" description="Aminotransferase class I/classII large" evidence="7">
    <location>
        <begin position="85"/>
        <end position="310"/>
    </location>
</feature>
<organism evidence="8 9">
    <name type="scientific">Folsomia candida</name>
    <name type="common">Springtail</name>
    <dbReference type="NCBI Taxonomy" id="158441"/>
    <lineage>
        <taxon>Eukaryota</taxon>
        <taxon>Metazoa</taxon>
        <taxon>Ecdysozoa</taxon>
        <taxon>Arthropoda</taxon>
        <taxon>Hexapoda</taxon>
        <taxon>Collembola</taxon>
        <taxon>Entomobryomorpha</taxon>
        <taxon>Isotomoidea</taxon>
        <taxon>Isotomidae</taxon>
        <taxon>Proisotominae</taxon>
        <taxon>Folsomia</taxon>
    </lineage>
</organism>
<dbReference type="InterPro" id="IPR015422">
    <property type="entry name" value="PyrdxlP-dep_Trfase_small"/>
</dbReference>
<dbReference type="PANTHER" id="PTHR42885">
    <property type="entry name" value="HISTIDINOL-PHOSPHATE AMINOTRANSFERASE-RELATED"/>
    <property type="match status" value="1"/>
</dbReference>
<dbReference type="PROSITE" id="PS00105">
    <property type="entry name" value="AA_TRANSFER_CLASS_1"/>
    <property type="match status" value="1"/>
</dbReference>
<dbReference type="Gene3D" id="3.90.1150.10">
    <property type="entry name" value="Aspartate Aminotransferase, domain 1"/>
    <property type="match status" value="1"/>
</dbReference>
<comment type="catalytic activity">
    <reaction evidence="6">
        <text>L-histidinol phosphate + 2-oxoglutarate = 3-(imidazol-4-yl)-2-oxopropyl phosphate + L-glutamate</text>
        <dbReference type="Rhea" id="RHEA:23744"/>
        <dbReference type="ChEBI" id="CHEBI:16810"/>
        <dbReference type="ChEBI" id="CHEBI:29985"/>
        <dbReference type="ChEBI" id="CHEBI:57766"/>
        <dbReference type="ChEBI" id="CHEBI:57980"/>
        <dbReference type="EC" id="2.6.1.9"/>
    </reaction>
</comment>
<gene>
    <name evidence="8" type="ORF">Fcan01_22443</name>
</gene>
<proteinExistence type="inferred from homology"/>
<dbReference type="Proteomes" id="UP000198287">
    <property type="component" value="Unassembled WGS sequence"/>
</dbReference>
<dbReference type="CDD" id="cd00609">
    <property type="entry name" value="AAT_like"/>
    <property type="match status" value="1"/>
</dbReference>
<dbReference type="GO" id="GO:0004400">
    <property type="term" value="F:histidinol-phosphate transaminase activity"/>
    <property type="evidence" value="ECO:0007669"/>
    <property type="project" value="UniProtKB-EC"/>
</dbReference>
<dbReference type="Gene3D" id="3.40.640.10">
    <property type="entry name" value="Type I PLP-dependent aspartate aminotransferase-like (Major domain)"/>
    <property type="match status" value="1"/>
</dbReference>
<evidence type="ECO:0000313" key="9">
    <source>
        <dbReference type="Proteomes" id="UP000198287"/>
    </source>
</evidence>
<evidence type="ECO:0000256" key="5">
    <source>
        <dbReference type="ARBA" id="ARBA00022898"/>
    </source>
</evidence>
<accession>A0A226DB32</accession>
<evidence type="ECO:0000256" key="2">
    <source>
        <dbReference type="ARBA" id="ARBA00005011"/>
    </source>
</evidence>
<evidence type="ECO:0000256" key="1">
    <source>
        <dbReference type="ARBA" id="ARBA00001933"/>
    </source>
</evidence>
<comment type="pathway">
    <text evidence="2">Amino-acid biosynthesis; L-histidine biosynthesis; L-histidine from 5-phospho-alpha-D-ribose 1-diphosphate: step 7/9.</text>
</comment>
<dbReference type="InterPro" id="IPR015421">
    <property type="entry name" value="PyrdxlP-dep_Trfase_major"/>
</dbReference>
<comment type="cofactor">
    <cofactor evidence="1">
        <name>pyridoxal 5'-phosphate</name>
        <dbReference type="ChEBI" id="CHEBI:597326"/>
    </cofactor>
</comment>
<dbReference type="InterPro" id="IPR015424">
    <property type="entry name" value="PyrdxlP-dep_Trfase"/>
</dbReference>
<evidence type="ECO:0000256" key="3">
    <source>
        <dbReference type="ARBA" id="ARBA00007441"/>
    </source>
</evidence>
<dbReference type="AlphaFoldDB" id="A0A226DB32"/>
<evidence type="ECO:0000256" key="6">
    <source>
        <dbReference type="ARBA" id="ARBA00047481"/>
    </source>
</evidence>
<dbReference type="STRING" id="158441.A0A226DB32"/>